<feature type="transmembrane region" description="Helical" evidence="7">
    <location>
        <begin position="160"/>
        <end position="178"/>
    </location>
</feature>
<evidence type="ECO:0000256" key="7">
    <source>
        <dbReference type="SAM" id="Phobius"/>
    </source>
</evidence>
<dbReference type="Gene3D" id="1.20.1510.10">
    <property type="entry name" value="Cation efflux protein transmembrane domain"/>
    <property type="match status" value="1"/>
</dbReference>
<keyword evidence="6 7" id="KW-0472">Membrane</keyword>
<evidence type="ECO:0000256" key="5">
    <source>
        <dbReference type="ARBA" id="ARBA00022989"/>
    </source>
</evidence>
<dbReference type="SUPFAM" id="SSF160240">
    <property type="entry name" value="Cation efflux protein cytoplasmic domain-like"/>
    <property type="match status" value="1"/>
</dbReference>
<dbReference type="Pfam" id="PF01545">
    <property type="entry name" value="Cation_efflux"/>
    <property type="match status" value="1"/>
</dbReference>
<dbReference type="InterPro" id="IPR002524">
    <property type="entry name" value="Cation_efflux"/>
</dbReference>
<gene>
    <name evidence="10" type="ORF">HNR50_000015</name>
</gene>
<evidence type="ECO:0000313" key="11">
    <source>
        <dbReference type="Proteomes" id="UP000587760"/>
    </source>
</evidence>
<comment type="subcellular location">
    <subcellularLocation>
        <location evidence="1">Membrane</location>
        <topology evidence="1">Multi-pass membrane protein</topology>
    </subcellularLocation>
</comment>
<accession>A0A841R7A4</accession>
<name>A0A841R7A4_9SPIO</name>
<dbReference type="NCBIfam" id="TIGR01297">
    <property type="entry name" value="CDF"/>
    <property type="match status" value="1"/>
</dbReference>
<dbReference type="PANTHER" id="PTHR43840:SF50">
    <property type="entry name" value="MANGANESE EFFLUX SYSTEM PROTEIN MNES"/>
    <property type="match status" value="1"/>
</dbReference>
<evidence type="ECO:0000313" key="10">
    <source>
        <dbReference type="EMBL" id="MBB6478382.1"/>
    </source>
</evidence>
<comment type="caution">
    <text evidence="10">The sequence shown here is derived from an EMBL/GenBank/DDBJ whole genome shotgun (WGS) entry which is preliminary data.</text>
</comment>
<evidence type="ECO:0000259" key="8">
    <source>
        <dbReference type="Pfam" id="PF01545"/>
    </source>
</evidence>
<evidence type="ECO:0000256" key="6">
    <source>
        <dbReference type="ARBA" id="ARBA00023136"/>
    </source>
</evidence>
<dbReference type="Proteomes" id="UP000587760">
    <property type="component" value="Unassembled WGS sequence"/>
</dbReference>
<dbReference type="InterPro" id="IPR027470">
    <property type="entry name" value="Cation_efflux_CTD"/>
</dbReference>
<sequence>MNENSRSRLIKRSSIVSAFGNTILAVLKIVIGLASHSLALVGDGIDSATDIATSLLTFFTASISSEPPDREHPWGHERAETISTKILSFIIFFAGGQLAVKSVQDILSGSMRELPGLWAIYATLFSIAGKTILALYKFNTGKKTDSPMLIADGKNMRNDIIISLTVLIGLLFTRWFNIALIDSVIALIVSFWIMVVAFSIFRETSLELMDSIDDKEIYNRIFAAVERVQEVQNPHKMRIRKMNRFYVVDLDVEVDGNLTVKEGHDISLRLDEEIRSSIDNIYDIMIHIEPAGAGEHKERFGLKKEDLWQ</sequence>
<keyword evidence="5 7" id="KW-1133">Transmembrane helix</keyword>
<feature type="transmembrane region" description="Helical" evidence="7">
    <location>
        <begin position="21"/>
        <end position="41"/>
    </location>
</feature>
<dbReference type="Gene3D" id="3.30.70.1350">
    <property type="entry name" value="Cation efflux protein, cytoplasmic domain"/>
    <property type="match status" value="1"/>
</dbReference>
<feature type="domain" description="Cation efflux protein transmembrane" evidence="8">
    <location>
        <begin position="15"/>
        <end position="209"/>
    </location>
</feature>
<dbReference type="GO" id="GO:0008324">
    <property type="term" value="F:monoatomic cation transmembrane transporter activity"/>
    <property type="evidence" value="ECO:0007669"/>
    <property type="project" value="InterPro"/>
</dbReference>
<proteinExistence type="inferred from homology"/>
<dbReference type="InterPro" id="IPR036837">
    <property type="entry name" value="Cation_efflux_CTD_sf"/>
</dbReference>
<feature type="domain" description="Cation efflux protein cytoplasmic" evidence="9">
    <location>
        <begin position="214"/>
        <end position="290"/>
    </location>
</feature>
<dbReference type="RefSeq" id="WP_184742168.1">
    <property type="nucleotide sequence ID" value="NZ_JACHGJ010000001.1"/>
</dbReference>
<keyword evidence="3" id="KW-0813">Transport</keyword>
<dbReference type="InterPro" id="IPR050291">
    <property type="entry name" value="CDF_Transporter"/>
</dbReference>
<dbReference type="SUPFAM" id="SSF161111">
    <property type="entry name" value="Cation efflux protein transmembrane domain-like"/>
    <property type="match status" value="1"/>
</dbReference>
<dbReference type="InterPro" id="IPR027469">
    <property type="entry name" value="Cation_efflux_TMD_sf"/>
</dbReference>
<protein>
    <submittedName>
        <fullName evidence="10">Cation diffusion facilitator family transporter</fullName>
    </submittedName>
</protein>
<dbReference type="FunFam" id="1.20.1510.10:FF:000006">
    <property type="entry name" value="Divalent cation efflux transporter"/>
    <property type="match status" value="1"/>
</dbReference>
<reference evidence="10 11" key="1">
    <citation type="submission" date="2020-08" db="EMBL/GenBank/DDBJ databases">
        <title>Genomic Encyclopedia of Type Strains, Phase IV (KMG-IV): sequencing the most valuable type-strain genomes for metagenomic binning, comparative biology and taxonomic classification.</title>
        <authorList>
            <person name="Goeker M."/>
        </authorList>
    </citation>
    <scope>NUCLEOTIDE SEQUENCE [LARGE SCALE GENOMIC DNA]</scope>
    <source>
        <strain evidence="10 11">DSM 2461</strain>
    </source>
</reference>
<dbReference type="Pfam" id="PF16916">
    <property type="entry name" value="ZT_dimer"/>
    <property type="match status" value="1"/>
</dbReference>
<evidence type="ECO:0000259" key="9">
    <source>
        <dbReference type="Pfam" id="PF16916"/>
    </source>
</evidence>
<dbReference type="GO" id="GO:0016020">
    <property type="term" value="C:membrane"/>
    <property type="evidence" value="ECO:0007669"/>
    <property type="project" value="UniProtKB-SubCell"/>
</dbReference>
<keyword evidence="4 7" id="KW-0812">Transmembrane</keyword>
<comment type="similarity">
    <text evidence="2">Belongs to the cation diffusion facilitator (CDF) transporter (TC 2.A.4) family.</text>
</comment>
<evidence type="ECO:0000256" key="1">
    <source>
        <dbReference type="ARBA" id="ARBA00004141"/>
    </source>
</evidence>
<dbReference type="InterPro" id="IPR058533">
    <property type="entry name" value="Cation_efflux_TM"/>
</dbReference>
<evidence type="ECO:0000256" key="2">
    <source>
        <dbReference type="ARBA" id="ARBA00008114"/>
    </source>
</evidence>
<feature type="transmembrane region" description="Helical" evidence="7">
    <location>
        <begin position="184"/>
        <end position="201"/>
    </location>
</feature>
<evidence type="ECO:0000256" key="3">
    <source>
        <dbReference type="ARBA" id="ARBA00022448"/>
    </source>
</evidence>
<dbReference type="EMBL" id="JACHGJ010000001">
    <property type="protein sequence ID" value="MBB6478382.1"/>
    <property type="molecule type" value="Genomic_DNA"/>
</dbReference>
<feature type="transmembrane region" description="Helical" evidence="7">
    <location>
        <begin position="116"/>
        <end position="139"/>
    </location>
</feature>
<keyword evidence="11" id="KW-1185">Reference proteome</keyword>
<dbReference type="PANTHER" id="PTHR43840">
    <property type="entry name" value="MITOCHONDRIAL METAL TRANSPORTER 1-RELATED"/>
    <property type="match status" value="1"/>
</dbReference>
<dbReference type="AlphaFoldDB" id="A0A841R7A4"/>
<organism evidence="10 11">
    <name type="scientific">Spirochaeta isovalerica</name>
    <dbReference type="NCBI Taxonomy" id="150"/>
    <lineage>
        <taxon>Bacteria</taxon>
        <taxon>Pseudomonadati</taxon>
        <taxon>Spirochaetota</taxon>
        <taxon>Spirochaetia</taxon>
        <taxon>Spirochaetales</taxon>
        <taxon>Spirochaetaceae</taxon>
        <taxon>Spirochaeta</taxon>
    </lineage>
</organism>
<evidence type="ECO:0000256" key="4">
    <source>
        <dbReference type="ARBA" id="ARBA00022692"/>
    </source>
</evidence>